<proteinExistence type="predicted"/>
<protein>
    <submittedName>
        <fullName evidence="1">Uncharacterized protein</fullName>
    </submittedName>
</protein>
<name>G2YLU5_BOTF4</name>
<dbReference type="InParanoid" id="G2YLU5"/>
<organism evidence="1 2">
    <name type="scientific">Botryotinia fuckeliana (strain T4)</name>
    <name type="common">Noble rot fungus</name>
    <name type="synonym">Botrytis cinerea</name>
    <dbReference type="NCBI Taxonomy" id="999810"/>
    <lineage>
        <taxon>Eukaryota</taxon>
        <taxon>Fungi</taxon>
        <taxon>Dikarya</taxon>
        <taxon>Ascomycota</taxon>
        <taxon>Pezizomycotina</taxon>
        <taxon>Leotiomycetes</taxon>
        <taxon>Helotiales</taxon>
        <taxon>Sclerotiniaceae</taxon>
        <taxon>Botrytis</taxon>
    </lineage>
</organism>
<dbReference type="Proteomes" id="UP000008177">
    <property type="component" value="Unplaced contigs"/>
</dbReference>
<reference evidence="2" key="1">
    <citation type="journal article" date="2011" name="PLoS Genet.">
        <title>Genomic analysis of the necrotrophic fungal pathogens Sclerotinia sclerotiorum and Botrytis cinerea.</title>
        <authorList>
            <person name="Amselem J."/>
            <person name="Cuomo C.A."/>
            <person name="van Kan J.A."/>
            <person name="Viaud M."/>
            <person name="Benito E.P."/>
            <person name="Couloux A."/>
            <person name="Coutinho P.M."/>
            <person name="de Vries R.P."/>
            <person name="Dyer P.S."/>
            <person name="Fillinger S."/>
            <person name="Fournier E."/>
            <person name="Gout L."/>
            <person name="Hahn M."/>
            <person name="Kohn L."/>
            <person name="Lapalu N."/>
            <person name="Plummer K.M."/>
            <person name="Pradier J.M."/>
            <person name="Quevillon E."/>
            <person name="Sharon A."/>
            <person name="Simon A."/>
            <person name="ten Have A."/>
            <person name="Tudzynski B."/>
            <person name="Tudzynski P."/>
            <person name="Wincker P."/>
            <person name="Andrew M."/>
            <person name="Anthouard V."/>
            <person name="Beever R.E."/>
            <person name="Beffa R."/>
            <person name="Benoit I."/>
            <person name="Bouzid O."/>
            <person name="Brault B."/>
            <person name="Chen Z."/>
            <person name="Choquer M."/>
            <person name="Collemare J."/>
            <person name="Cotton P."/>
            <person name="Danchin E.G."/>
            <person name="Da Silva C."/>
            <person name="Gautier A."/>
            <person name="Giraud C."/>
            <person name="Giraud T."/>
            <person name="Gonzalez C."/>
            <person name="Grossetete S."/>
            <person name="Guldener U."/>
            <person name="Henrissat B."/>
            <person name="Howlett B.J."/>
            <person name="Kodira C."/>
            <person name="Kretschmer M."/>
            <person name="Lappartient A."/>
            <person name="Leroch M."/>
            <person name="Levis C."/>
            <person name="Mauceli E."/>
            <person name="Neuveglise C."/>
            <person name="Oeser B."/>
            <person name="Pearson M."/>
            <person name="Poulain J."/>
            <person name="Poussereau N."/>
            <person name="Quesneville H."/>
            <person name="Rascle C."/>
            <person name="Schumacher J."/>
            <person name="Segurens B."/>
            <person name="Sexton A."/>
            <person name="Silva E."/>
            <person name="Sirven C."/>
            <person name="Soanes D.M."/>
            <person name="Talbot N.J."/>
            <person name="Templeton M."/>
            <person name="Yandava C."/>
            <person name="Yarden O."/>
            <person name="Zeng Q."/>
            <person name="Rollins J.A."/>
            <person name="Lebrun M.H."/>
            <person name="Dickman M."/>
        </authorList>
    </citation>
    <scope>NUCLEOTIDE SEQUENCE [LARGE SCALE GENOMIC DNA]</scope>
    <source>
        <strain evidence="2">T4</strain>
    </source>
</reference>
<gene>
    <name evidence="1" type="ORF">BofuT4_uP000400.1</name>
</gene>
<dbReference type="AlphaFoldDB" id="G2YLU5"/>
<evidence type="ECO:0000313" key="1">
    <source>
        <dbReference type="EMBL" id="CCD52593.1"/>
    </source>
</evidence>
<sequence>MLSEPNDLEIWIFRKLKQQDIASPVQSTTHPDLIEDTMEALKARFHNHRSVYTSQGGLGNYTSPGIQTLASRMV</sequence>
<evidence type="ECO:0000313" key="2">
    <source>
        <dbReference type="Proteomes" id="UP000008177"/>
    </source>
</evidence>
<dbReference type="HOGENOM" id="CLU_2687544_0_0_1"/>
<dbReference type="EMBL" id="FQ790344">
    <property type="protein sequence ID" value="CCD52593.1"/>
    <property type="molecule type" value="Genomic_DNA"/>
</dbReference>
<accession>G2YLU5</accession>